<gene>
    <name evidence="3" type="ORF">LARV_02026</name>
</gene>
<reference evidence="3" key="1">
    <citation type="submission" date="2015-07" db="EMBL/GenBank/DDBJ databases">
        <title>Draft Genome Sequences of Anaerolinea thermolimosa IMO-1, Bellilinea caldifistulae GOMI-1, Leptolinea tardivitalis YMTK-2, Levilinea saccharolytica KIBI-1,Longilinea arvoryzae KOME-1, Previously Described as Members of the Anaerolineaceae (Chloroflexi).</title>
        <authorList>
            <person name="Sekiguchi Y."/>
            <person name="Ohashi A."/>
            <person name="Matsuura N."/>
            <person name="Tourlousse M.D."/>
        </authorList>
    </citation>
    <scope>NUCLEOTIDE SEQUENCE [LARGE SCALE GENOMIC DNA]</scope>
    <source>
        <strain evidence="3">KOME-1</strain>
    </source>
</reference>
<protein>
    <submittedName>
        <fullName evidence="3">Uncharacterized protein</fullName>
    </submittedName>
</protein>
<name>A0A0S7BGU1_9CHLR</name>
<dbReference type="RefSeq" id="WP_075073534.1">
    <property type="nucleotide sequence ID" value="NZ_DF967972.1"/>
</dbReference>
<organism evidence="3">
    <name type="scientific">Longilinea arvoryzae</name>
    <dbReference type="NCBI Taxonomy" id="360412"/>
    <lineage>
        <taxon>Bacteria</taxon>
        <taxon>Bacillati</taxon>
        <taxon>Chloroflexota</taxon>
        <taxon>Anaerolineae</taxon>
        <taxon>Anaerolineales</taxon>
        <taxon>Anaerolineaceae</taxon>
        <taxon>Longilinea</taxon>
    </lineage>
</organism>
<evidence type="ECO:0000313" key="4">
    <source>
        <dbReference type="Proteomes" id="UP000055060"/>
    </source>
</evidence>
<sequence length="226" mass="23380">MKMFRWISVLLIVVMLAACAPAAASDAAGAKSPAGTDIPAGSDAYPAPTTEVTQSGYPAPAVEVPTVESGYPAPAANDNLPAACKVDGMHTYTDANGRFCFAYPADFSVEGDGLVGPAQDPDLARARLAILSEALESGKDLAGVIAARLAEYGDAAVKQADVQLGGEPSVSLEPVPGDPGSLDTVSVHGGEVITLRFQPDVETYPQGRMDRDALVDAVMKSFTWLK</sequence>
<dbReference type="Proteomes" id="UP000055060">
    <property type="component" value="Unassembled WGS sequence"/>
</dbReference>
<feature type="chain" id="PRO_5006632933" evidence="2">
    <location>
        <begin position="25"/>
        <end position="226"/>
    </location>
</feature>
<feature type="signal peptide" evidence="2">
    <location>
        <begin position="1"/>
        <end position="24"/>
    </location>
</feature>
<evidence type="ECO:0000256" key="1">
    <source>
        <dbReference type="SAM" id="MobiDB-lite"/>
    </source>
</evidence>
<dbReference type="PROSITE" id="PS51257">
    <property type="entry name" value="PROKAR_LIPOPROTEIN"/>
    <property type="match status" value="1"/>
</dbReference>
<accession>A0A0S7BGU1</accession>
<dbReference type="EMBL" id="DF967972">
    <property type="protein sequence ID" value="GAP14260.1"/>
    <property type="molecule type" value="Genomic_DNA"/>
</dbReference>
<dbReference type="AlphaFoldDB" id="A0A0S7BGU1"/>
<proteinExistence type="predicted"/>
<evidence type="ECO:0000313" key="3">
    <source>
        <dbReference type="EMBL" id="GAP14260.1"/>
    </source>
</evidence>
<dbReference type="STRING" id="360412.LARV_02026"/>
<keyword evidence="2" id="KW-0732">Signal</keyword>
<feature type="region of interest" description="Disordered" evidence="1">
    <location>
        <begin position="29"/>
        <end position="56"/>
    </location>
</feature>
<evidence type="ECO:0000256" key="2">
    <source>
        <dbReference type="SAM" id="SignalP"/>
    </source>
</evidence>
<keyword evidence="4" id="KW-1185">Reference proteome</keyword>